<gene>
    <name evidence="1" type="ORF">DE4585_03415</name>
</gene>
<evidence type="ECO:0000313" key="1">
    <source>
        <dbReference type="EMBL" id="TDZ79667.1"/>
    </source>
</evidence>
<organism evidence="1 2">
    <name type="scientific">Mycobacteroides salmoniphilum</name>
    <dbReference type="NCBI Taxonomy" id="404941"/>
    <lineage>
        <taxon>Bacteria</taxon>
        <taxon>Bacillati</taxon>
        <taxon>Actinomycetota</taxon>
        <taxon>Actinomycetes</taxon>
        <taxon>Mycobacteriales</taxon>
        <taxon>Mycobacteriaceae</taxon>
        <taxon>Mycobacteroides</taxon>
    </lineage>
</organism>
<dbReference type="Proteomes" id="UP000295117">
    <property type="component" value="Unassembled WGS sequence"/>
</dbReference>
<proteinExistence type="predicted"/>
<comment type="caution">
    <text evidence="1">The sequence shown here is derived from an EMBL/GenBank/DDBJ whole genome shotgun (WGS) entry which is preliminary data.</text>
</comment>
<dbReference type="AlphaFoldDB" id="A0A4R8RYN5"/>
<reference evidence="1 2" key="1">
    <citation type="journal article" date="2019" name="Sci. Rep.">
        <title>Extended insight into the Mycobacterium chelonae-abscessus complex through whole genome sequencing of Mycobacterium salmoniphilum outbreak and Mycobacterium salmoniphilum-like strains.</title>
        <authorList>
            <person name="Behra P.R.K."/>
            <person name="Das S."/>
            <person name="Pettersson B.M.F."/>
            <person name="Shirreff L."/>
            <person name="DuCote T."/>
            <person name="Jacobsson K.G."/>
            <person name="Ennis D.G."/>
            <person name="Kirsebom L.A."/>
        </authorList>
    </citation>
    <scope>NUCLEOTIDE SEQUENCE [LARGE SCALE GENOMIC DNA]</scope>
    <source>
        <strain evidence="1 2">DE 4585</strain>
    </source>
</reference>
<sequence length="54" mass="5988">MNVHTPRPAVAFSEPQHHRPRRVFAAEISASAKVFAQTQQPGASRSSFTYSFIS</sequence>
<protein>
    <submittedName>
        <fullName evidence="1">Uncharacterized protein</fullName>
    </submittedName>
</protein>
<name>A0A4R8RYN5_9MYCO</name>
<dbReference type="EMBL" id="PECH01000008">
    <property type="protein sequence ID" value="TDZ79667.1"/>
    <property type="molecule type" value="Genomic_DNA"/>
</dbReference>
<accession>A0A4R8RYN5</accession>
<evidence type="ECO:0000313" key="2">
    <source>
        <dbReference type="Proteomes" id="UP000295117"/>
    </source>
</evidence>